<dbReference type="PANTHER" id="PTHR13153">
    <property type="entry name" value="CGTHBA PROTEIN -14 GENE PROTEIN"/>
    <property type="match status" value="1"/>
</dbReference>
<organism evidence="4 5">
    <name type="scientific">Toxocara canis</name>
    <name type="common">Canine roundworm</name>
    <dbReference type="NCBI Taxonomy" id="6265"/>
    <lineage>
        <taxon>Eukaryota</taxon>
        <taxon>Metazoa</taxon>
        <taxon>Ecdysozoa</taxon>
        <taxon>Nematoda</taxon>
        <taxon>Chromadorea</taxon>
        <taxon>Rhabditida</taxon>
        <taxon>Spirurina</taxon>
        <taxon>Ascaridomorpha</taxon>
        <taxon>Ascaridoidea</taxon>
        <taxon>Toxocaridae</taxon>
        <taxon>Toxocara</taxon>
    </lineage>
</organism>
<dbReference type="GO" id="GO:1904262">
    <property type="term" value="P:negative regulation of TORC1 signaling"/>
    <property type="evidence" value="ECO:0007669"/>
    <property type="project" value="TreeGrafter"/>
</dbReference>
<comment type="function">
    <text evidence="2">As a component of the GATOR1 complex functions as an inhibitor of the amino acid-sensing branch of the TORC1 pathway.</text>
</comment>
<proteinExistence type="inferred from homology"/>
<feature type="domain" description="GATOR1 complex protein NPRL3 C-terminal HTH" evidence="3">
    <location>
        <begin position="442"/>
        <end position="495"/>
    </location>
</feature>
<dbReference type="GO" id="GO:0010508">
    <property type="term" value="P:positive regulation of autophagy"/>
    <property type="evidence" value="ECO:0007669"/>
    <property type="project" value="TreeGrafter"/>
</dbReference>
<dbReference type="Pfam" id="PF03666">
    <property type="entry name" value="NPR3"/>
    <property type="match status" value="1"/>
</dbReference>
<sequence length="506" mass="56643">MDEERYLYAPLGLMFVTMGDNHEQVSFSYPFSYDHIPVRSDTERSSSPERITHATAEPDRNGSLLYGVPTAILAHLLSAKGMCDAPFEIKIDNFRFAGFPKTVSNPIGRSPQIFHVVFVLVANAPAHLVNSFQTLSGKLALAIDEEQSRCGYLADQMTTMLNEHDKNESLPNADESFPYREILEQSSLAQELRDVFEDVSDYGMVHVFINDCVEIGFCIETRAHLRAGLTPKSRTEVESIVRRIRPYHGILLLEESIPSPDSNPSVRLILKHCEPDRSIIGVSNASGLPLVQVLLVVRHLLLWARAVVIYPLCSSNVYTSATHPKPLMSLAEQFAELFDSAELAAVLAEFSPPCTLAQFTNSSLHSLEQQRVRLRMVARLLRDELIMQLHTFLYLLPPFSNEPVDVSAPKLLEDVGIRNMIMSAPMTNEIKGTVAKLCISLLSNSTREQVESTLAVFIGLLPFLNGEHHVEDIMYRMNLERSVVVRVLDTFASVLATFSRPDFITQ</sequence>
<dbReference type="GO" id="GO:1990130">
    <property type="term" value="C:GATOR1 complex"/>
    <property type="evidence" value="ECO:0007669"/>
    <property type="project" value="UniProtKB-UniRule"/>
</dbReference>
<evidence type="ECO:0000256" key="1">
    <source>
        <dbReference type="ARBA" id="ARBA00010546"/>
    </source>
</evidence>
<evidence type="ECO:0000259" key="3">
    <source>
        <dbReference type="Pfam" id="PF24064"/>
    </source>
</evidence>
<keyword evidence="2" id="KW-0458">Lysosome</keyword>
<reference evidence="4 5" key="1">
    <citation type="submission" date="2014-11" db="EMBL/GenBank/DDBJ databases">
        <title>Genetic blueprint of the zoonotic pathogen Toxocara canis.</title>
        <authorList>
            <person name="Zhu X.-Q."/>
            <person name="Korhonen P.K."/>
            <person name="Cai H."/>
            <person name="Young N.D."/>
            <person name="Nejsum P."/>
            <person name="von Samson-Himmelstjerna G."/>
            <person name="Boag P.R."/>
            <person name="Tan P."/>
            <person name="Li Q."/>
            <person name="Min J."/>
            <person name="Yang Y."/>
            <person name="Wang X."/>
            <person name="Fang X."/>
            <person name="Hall R.S."/>
            <person name="Hofmann A."/>
            <person name="Sternberg P.W."/>
            <person name="Jex A.R."/>
            <person name="Gasser R.B."/>
        </authorList>
    </citation>
    <scope>NUCLEOTIDE SEQUENCE [LARGE SCALE GENOMIC DNA]</scope>
    <source>
        <strain evidence="4">PN_DK_2014</strain>
    </source>
</reference>
<dbReference type="Proteomes" id="UP000031036">
    <property type="component" value="Unassembled WGS sequence"/>
</dbReference>
<dbReference type="PANTHER" id="PTHR13153:SF5">
    <property type="entry name" value="GATOR COMPLEX PROTEIN NPRL3"/>
    <property type="match status" value="1"/>
</dbReference>
<protein>
    <recommendedName>
        <fullName evidence="2">GATOR complex protein NPRL3</fullName>
    </recommendedName>
    <alternativeName>
        <fullName evidence="2">Nitrogen permease regulator 3-like protein</fullName>
    </alternativeName>
</protein>
<evidence type="ECO:0000313" key="4">
    <source>
        <dbReference type="EMBL" id="KHN85796.1"/>
    </source>
</evidence>
<dbReference type="InterPro" id="IPR056603">
    <property type="entry name" value="HTH_NPRL3"/>
</dbReference>
<dbReference type="Pfam" id="PF24064">
    <property type="entry name" value="HTH_NPRL3"/>
    <property type="match status" value="1"/>
</dbReference>
<dbReference type="OMA" id="MGENHEQ"/>
<dbReference type="AlphaFoldDB" id="A0A0B2VQK9"/>
<dbReference type="OrthoDB" id="18648at2759"/>
<comment type="similarity">
    <text evidence="1 2">Belongs to the NPR3 family.</text>
</comment>
<name>A0A0B2VQK9_TOXCA</name>
<dbReference type="InterPro" id="IPR005365">
    <property type="entry name" value="Npr3"/>
</dbReference>
<evidence type="ECO:0000256" key="2">
    <source>
        <dbReference type="RuleBase" id="RU368069"/>
    </source>
</evidence>
<comment type="caution">
    <text evidence="4">The sequence shown here is derived from an EMBL/GenBank/DDBJ whole genome shotgun (WGS) entry which is preliminary data.</text>
</comment>
<keyword evidence="2" id="KW-0732">Signal</keyword>
<keyword evidence="5" id="KW-1185">Reference proteome</keyword>
<accession>A0A0B2VQK9</accession>
<dbReference type="GO" id="GO:0005764">
    <property type="term" value="C:lysosome"/>
    <property type="evidence" value="ECO:0007669"/>
    <property type="project" value="UniProtKB-SubCell"/>
</dbReference>
<dbReference type="GO" id="GO:0034198">
    <property type="term" value="P:cellular response to amino acid starvation"/>
    <property type="evidence" value="ECO:0007669"/>
    <property type="project" value="UniProtKB-UniRule"/>
</dbReference>
<dbReference type="STRING" id="6265.A0A0B2VQK9"/>
<comment type="subcellular location">
    <subcellularLocation>
        <location evidence="2">Lysosome</location>
    </subcellularLocation>
</comment>
<dbReference type="GO" id="GO:0038202">
    <property type="term" value="P:TORC1 signaling"/>
    <property type="evidence" value="ECO:0007669"/>
    <property type="project" value="TreeGrafter"/>
</dbReference>
<dbReference type="EMBL" id="JPKZ01000728">
    <property type="protein sequence ID" value="KHN85796.1"/>
    <property type="molecule type" value="Genomic_DNA"/>
</dbReference>
<gene>
    <name evidence="4" type="primary">nprl-3</name>
    <name evidence="4" type="ORF">Tcan_12924</name>
</gene>
<evidence type="ECO:0000313" key="5">
    <source>
        <dbReference type="Proteomes" id="UP000031036"/>
    </source>
</evidence>